<organism evidence="3 4">
    <name type="scientific">Microvirga mediterraneensis</name>
    <dbReference type="NCBI Taxonomy" id="2754695"/>
    <lineage>
        <taxon>Bacteria</taxon>
        <taxon>Pseudomonadati</taxon>
        <taxon>Pseudomonadota</taxon>
        <taxon>Alphaproteobacteria</taxon>
        <taxon>Hyphomicrobiales</taxon>
        <taxon>Methylobacteriaceae</taxon>
        <taxon>Microvirga</taxon>
    </lineage>
</organism>
<reference evidence="3 4" key="1">
    <citation type="submission" date="2020-07" db="EMBL/GenBank/DDBJ databases">
        <title>Draft genome and description of Microvirga mediterraneensis Marseille-Q2068 sp. nov.</title>
        <authorList>
            <person name="Boxberger M."/>
        </authorList>
    </citation>
    <scope>NUCLEOTIDE SEQUENCE [LARGE SCALE GENOMIC DNA]</scope>
    <source>
        <strain evidence="3 4">Marseille-Q2068</strain>
    </source>
</reference>
<dbReference type="SMART" id="SM00448">
    <property type="entry name" value="REC"/>
    <property type="match status" value="1"/>
</dbReference>
<evidence type="ECO:0000313" key="4">
    <source>
        <dbReference type="Proteomes" id="UP000572984"/>
    </source>
</evidence>
<evidence type="ECO:0000313" key="3">
    <source>
        <dbReference type="EMBL" id="MBA1154686.1"/>
    </source>
</evidence>
<proteinExistence type="predicted"/>
<dbReference type="Gene3D" id="3.40.50.2300">
    <property type="match status" value="1"/>
</dbReference>
<accession>A0A838BJK1</accession>
<dbReference type="InterPro" id="IPR001789">
    <property type="entry name" value="Sig_transdc_resp-reg_receiver"/>
</dbReference>
<feature type="domain" description="Response regulatory" evidence="2">
    <location>
        <begin position="16"/>
        <end position="125"/>
    </location>
</feature>
<sequence length="131" mass="13860">MSAASVTVLPRRTPPTILVAEVDVRVRCLVSDELREAGFRVLEAGSAQEALTVIEAVRVDLLFIALDLPGAQSGLETAHLAGARQKPMRIIVASADGDIDPGGLGPLVRKPYPASQVVGIVMRSLNWPEPA</sequence>
<evidence type="ECO:0000259" key="2">
    <source>
        <dbReference type="PROSITE" id="PS50110"/>
    </source>
</evidence>
<dbReference type="InterPro" id="IPR011006">
    <property type="entry name" value="CheY-like_superfamily"/>
</dbReference>
<dbReference type="EMBL" id="JACDXJ010000001">
    <property type="protein sequence ID" value="MBA1154686.1"/>
    <property type="molecule type" value="Genomic_DNA"/>
</dbReference>
<comment type="caution">
    <text evidence="1">Lacks conserved residue(s) required for the propagation of feature annotation.</text>
</comment>
<dbReference type="SUPFAM" id="SSF52172">
    <property type="entry name" value="CheY-like"/>
    <property type="match status" value="1"/>
</dbReference>
<dbReference type="PROSITE" id="PS50110">
    <property type="entry name" value="RESPONSE_REGULATORY"/>
    <property type="match status" value="1"/>
</dbReference>
<dbReference type="Proteomes" id="UP000572984">
    <property type="component" value="Unassembled WGS sequence"/>
</dbReference>
<gene>
    <name evidence="3" type="ORF">H0S73_00920</name>
</gene>
<name>A0A838BJK1_9HYPH</name>
<evidence type="ECO:0000256" key="1">
    <source>
        <dbReference type="PROSITE-ProRule" id="PRU00169"/>
    </source>
</evidence>
<comment type="caution">
    <text evidence="3">The sequence shown here is derived from an EMBL/GenBank/DDBJ whole genome shotgun (WGS) entry which is preliminary data.</text>
</comment>
<dbReference type="RefSeq" id="WP_181050387.1">
    <property type="nucleotide sequence ID" value="NZ_JACDXJ010000001.1"/>
</dbReference>
<dbReference type="AlphaFoldDB" id="A0A838BJK1"/>
<dbReference type="GO" id="GO:0000160">
    <property type="term" value="P:phosphorelay signal transduction system"/>
    <property type="evidence" value="ECO:0007669"/>
    <property type="project" value="InterPro"/>
</dbReference>
<dbReference type="CDD" id="cd00156">
    <property type="entry name" value="REC"/>
    <property type="match status" value="1"/>
</dbReference>
<protein>
    <submittedName>
        <fullName evidence="3">Response regulator</fullName>
    </submittedName>
</protein>
<dbReference type="Pfam" id="PF00072">
    <property type="entry name" value="Response_reg"/>
    <property type="match status" value="1"/>
</dbReference>
<keyword evidence="4" id="KW-1185">Reference proteome</keyword>